<gene>
    <name evidence="3" type="ORF">ACFS25_31565</name>
</gene>
<dbReference type="EMBL" id="JBHUOM010000058">
    <property type="protein sequence ID" value="MFD2938344.1"/>
    <property type="molecule type" value="Genomic_DNA"/>
</dbReference>
<feature type="region of interest" description="Disordered" evidence="1">
    <location>
        <begin position="261"/>
        <end position="302"/>
    </location>
</feature>
<organism evidence="3 4">
    <name type="scientific">Spirosoma flavum</name>
    <dbReference type="NCBI Taxonomy" id="2048557"/>
    <lineage>
        <taxon>Bacteria</taxon>
        <taxon>Pseudomonadati</taxon>
        <taxon>Bacteroidota</taxon>
        <taxon>Cytophagia</taxon>
        <taxon>Cytophagales</taxon>
        <taxon>Cytophagaceae</taxon>
        <taxon>Spirosoma</taxon>
    </lineage>
</organism>
<name>A0ABW6AWB1_9BACT</name>
<dbReference type="InterPro" id="IPR005094">
    <property type="entry name" value="Endonuclease_MobA/VirD2"/>
</dbReference>
<evidence type="ECO:0000313" key="3">
    <source>
        <dbReference type="EMBL" id="MFD2938344.1"/>
    </source>
</evidence>
<feature type="compositionally biased region" description="Polar residues" evidence="1">
    <location>
        <begin position="273"/>
        <end position="283"/>
    </location>
</feature>
<keyword evidence="4" id="KW-1185">Reference proteome</keyword>
<dbReference type="RefSeq" id="WP_381509182.1">
    <property type="nucleotide sequence ID" value="NZ_JBHUOM010000058.1"/>
</dbReference>
<evidence type="ECO:0000313" key="4">
    <source>
        <dbReference type="Proteomes" id="UP001597512"/>
    </source>
</evidence>
<evidence type="ECO:0000259" key="2">
    <source>
        <dbReference type="Pfam" id="PF03432"/>
    </source>
</evidence>
<proteinExistence type="predicted"/>
<protein>
    <submittedName>
        <fullName evidence="3">Relaxase/mobilization nuclease domain-containing protein</fullName>
    </submittedName>
</protein>
<dbReference type="Proteomes" id="UP001597512">
    <property type="component" value="Unassembled WGS sequence"/>
</dbReference>
<sequence>MIGKTSIGRSFKGCCGYNMEKVEKGKGEVILSQGVRDYEQKAMVADFVRQAQLNPDLSRSVWHTAISFDPQDEVRVRANPQLIQSVASDYLKGMGLDQSQYAVIEHRDTGHSHFHIIANRVANDGQTISDSHNFSRSEHLLRQIEQKYALTPMMEQTQRKSLENLPERDRSRIEIRDQVRESLSRSTNGEDLRQQLSQQGIRILINRDSAGQPRGVTFERTIQDEQGEAVTHAFKGSKLHQSLGIHQISQQLTLNQQQRERLAQQEAHKLAQEQRTAQKQSSLDNEEKTPEIKPKRGQGRSR</sequence>
<feature type="compositionally biased region" description="Basic and acidic residues" evidence="1">
    <location>
        <begin position="285"/>
        <end position="294"/>
    </location>
</feature>
<evidence type="ECO:0000256" key="1">
    <source>
        <dbReference type="SAM" id="MobiDB-lite"/>
    </source>
</evidence>
<feature type="domain" description="MobA/VirD2-like nuclease" evidence="2">
    <location>
        <begin position="17"/>
        <end position="150"/>
    </location>
</feature>
<reference evidence="4" key="1">
    <citation type="journal article" date="2019" name="Int. J. Syst. Evol. Microbiol.">
        <title>The Global Catalogue of Microorganisms (GCM) 10K type strain sequencing project: providing services to taxonomists for standard genome sequencing and annotation.</title>
        <authorList>
            <consortium name="The Broad Institute Genomics Platform"/>
            <consortium name="The Broad Institute Genome Sequencing Center for Infectious Disease"/>
            <person name="Wu L."/>
            <person name="Ma J."/>
        </authorList>
    </citation>
    <scope>NUCLEOTIDE SEQUENCE [LARGE SCALE GENOMIC DNA]</scope>
    <source>
        <strain evidence="4">KCTC 52490</strain>
    </source>
</reference>
<dbReference type="Pfam" id="PF03432">
    <property type="entry name" value="Relaxase"/>
    <property type="match status" value="1"/>
</dbReference>
<accession>A0ABW6AWB1</accession>
<feature type="compositionally biased region" description="Basic and acidic residues" evidence="1">
    <location>
        <begin position="261"/>
        <end position="272"/>
    </location>
</feature>
<comment type="caution">
    <text evidence="3">The sequence shown here is derived from an EMBL/GenBank/DDBJ whole genome shotgun (WGS) entry which is preliminary data.</text>
</comment>